<dbReference type="AlphaFoldDB" id="Q7U6G7"/>
<dbReference type="KEGG" id="syw:SYNW1371"/>
<dbReference type="Proteomes" id="UP000001422">
    <property type="component" value="Chromosome"/>
</dbReference>
<organism evidence="1 2">
    <name type="scientific">Parasynechococcus marenigrum (strain WH8102)</name>
    <dbReference type="NCBI Taxonomy" id="84588"/>
    <lineage>
        <taxon>Bacteria</taxon>
        <taxon>Bacillati</taxon>
        <taxon>Cyanobacteriota</taxon>
        <taxon>Cyanophyceae</taxon>
        <taxon>Synechococcales</taxon>
        <taxon>Prochlorococcaceae</taxon>
        <taxon>Parasynechococcus</taxon>
        <taxon>Parasynechococcus marenigrum</taxon>
    </lineage>
</organism>
<keyword evidence="2" id="KW-1185">Reference proteome</keyword>
<dbReference type="EMBL" id="BX569692">
    <property type="protein sequence ID" value="CAE07886.1"/>
    <property type="molecule type" value="Genomic_DNA"/>
</dbReference>
<dbReference type="HOGENOM" id="CLU_182362_0_0_3"/>
<dbReference type="eggNOG" id="ENOG502ZZGJ">
    <property type="taxonomic scope" value="Bacteria"/>
</dbReference>
<evidence type="ECO:0000313" key="1">
    <source>
        <dbReference type="EMBL" id="CAE07886.1"/>
    </source>
</evidence>
<name>Q7U6G7_PARMW</name>
<evidence type="ECO:0000313" key="2">
    <source>
        <dbReference type="Proteomes" id="UP000001422"/>
    </source>
</evidence>
<accession>Q7U6G7</accession>
<reference evidence="1 2" key="1">
    <citation type="journal article" date="2003" name="Nature">
        <title>The genome of a motile marine Synechococcus.</title>
        <authorList>
            <person name="Palenik B."/>
            <person name="Brahamsha B."/>
            <person name="Larimer F."/>
            <person name="Land M."/>
            <person name="Hauser L."/>
            <person name="Chain P."/>
            <person name="Lamerdin J."/>
            <person name="Regala W."/>
            <person name="Allen E.A."/>
            <person name="McCarren J."/>
            <person name="Paulsen I."/>
            <person name="Dufresne A."/>
            <person name="Partensky F."/>
            <person name="Webb E."/>
            <person name="Waterbury J."/>
        </authorList>
    </citation>
    <scope>NUCLEOTIDE SEQUENCE [LARGE SCALE GENOMIC DNA]</scope>
    <source>
        <strain evidence="1 2">WH8102</strain>
    </source>
</reference>
<gene>
    <name evidence="1" type="ordered locus">SYNW1371</name>
</gene>
<sequence length="78" mass="9295">MKWEYTQLRFVPRGKSWTGEIEELWLDDRQIISRSHPQRDVTLVGLMNELGEQGWELTTYAQPFTGYHGGCYTFKRQK</sequence>
<protein>
    <recommendedName>
        <fullName evidence="3">DUF4177 domain-containing protein</fullName>
    </recommendedName>
</protein>
<dbReference type="STRING" id="84588.SYNW1371"/>
<evidence type="ECO:0008006" key="3">
    <source>
        <dbReference type="Google" id="ProtNLM"/>
    </source>
</evidence>
<dbReference type="RefSeq" id="WP_011128235.1">
    <property type="nucleotide sequence ID" value="NC_005070.1"/>
</dbReference>
<proteinExistence type="predicted"/>